<organism evidence="2 3">
    <name type="scientific">Punica granatum</name>
    <name type="common">Pomegranate</name>
    <dbReference type="NCBI Taxonomy" id="22663"/>
    <lineage>
        <taxon>Eukaryota</taxon>
        <taxon>Viridiplantae</taxon>
        <taxon>Streptophyta</taxon>
        <taxon>Embryophyta</taxon>
        <taxon>Tracheophyta</taxon>
        <taxon>Spermatophyta</taxon>
        <taxon>Magnoliopsida</taxon>
        <taxon>eudicotyledons</taxon>
        <taxon>Gunneridae</taxon>
        <taxon>Pentapetalae</taxon>
        <taxon>rosids</taxon>
        <taxon>malvids</taxon>
        <taxon>Myrtales</taxon>
        <taxon>Lythraceae</taxon>
        <taxon>Punica</taxon>
    </lineage>
</organism>
<dbReference type="EMBL" id="PGOL01002143">
    <property type="protein sequence ID" value="PKI50163.1"/>
    <property type="molecule type" value="Genomic_DNA"/>
</dbReference>
<dbReference type="PANTHER" id="PTHR45861">
    <property type="entry name" value="DNA POLYMERASE ALPHA CATALYTIC SUBUNIT"/>
    <property type="match status" value="1"/>
</dbReference>
<dbReference type="Proteomes" id="UP000233551">
    <property type="component" value="Unassembled WGS sequence"/>
</dbReference>
<evidence type="ECO:0000259" key="1">
    <source>
        <dbReference type="Pfam" id="PF08996"/>
    </source>
</evidence>
<protein>
    <recommendedName>
        <fullName evidence="1">Zinc finger DNA-directed DNA polymerase family B alpha domain-containing protein</fullName>
    </recommendedName>
</protein>
<dbReference type="GO" id="GO:0005658">
    <property type="term" value="C:alpha DNA polymerase:primase complex"/>
    <property type="evidence" value="ECO:0007669"/>
    <property type="project" value="TreeGrafter"/>
</dbReference>
<dbReference type="Gene3D" id="1.10.3200.20">
    <property type="entry name" value="DNA Polymerase alpha, zinc finger"/>
    <property type="match status" value="1"/>
</dbReference>
<dbReference type="PANTHER" id="PTHR45861:SF1">
    <property type="entry name" value="DNA POLYMERASE ALPHA CATALYTIC SUBUNIT"/>
    <property type="match status" value="1"/>
</dbReference>
<accession>A0A2I0J286</accession>
<dbReference type="GO" id="GO:0006272">
    <property type="term" value="P:leading strand elongation"/>
    <property type="evidence" value="ECO:0007669"/>
    <property type="project" value="TreeGrafter"/>
</dbReference>
<dbReference type="STRING" id="22663.A0A2I0J286"/>
<dbReference type="Pfam" id="PF08996">
    <property type="entry name" value="zf-DNA_Pol"/>
    <property type="match status" value="1"/>
</dbReference>
<dbReference type="AlphaFoldDB" id="A0A2I0J286"/>
<dbReference type="InterPro" id="IPR015088">
    <property type="entry name" value="Znf_DNA-dir_DNA_pol_B_alpha"/>
</dbReference>
<proteinExistence type="predicted"/>
<dbReference type="GO" id="GO:0006273">
    <property type="term" value="P:lagging strand elongation"/>
    <property type="evidence" value="ECO:0007669"/>
    <property type="project" value="TreeGrafter"/>
</dbReference>
<gene>
    <name evidence="2" type="ORF">CRG98_029487</name>
</gene>
<reference evidence="2 3" key="1">
    <citation type="submission" date="2017-11" db="EMBL/GenBank/DDBJ databases">
        <title>De-novo sequencing of pomegranate (Punica granatum L.) genome.</title>
        <authorList>
            <person name="Akparov Z."/>
            <person name="Amiraslanov A."/>
            <person name="Hajiyeva S."/>
            <person name="Abbasov M."/>
            <person name="Kaur K."/>
            <person name="Hamwieh A."/>
            <person name="Solovyev V."/>
            <person name="Salamov A."/>
            <person name="Braich B."/>
            <person name="Kosarev P."/>
            <person name="Mahmoud A."/>
            <person name="Hajiyev E."/>
            <person name="Babayeva S."/>
            <person name="Izzatullayeva V."/>
            <person name="Mammadov A."/>
            <person name="Mammadov A."/>
            <person name="Sharifova S."/>
            <person name="Ojaghi J."/>
            <person name="Eynullazada K."/>
            <person name="Bayramov B."/>
            <person name="Abdulazimova A."/>
            <person name="Shahmuradov I."/>
        </authorList>
    </citation>
    <scope>NUCLEOTIDE SEQUENCE [LARGE SCALE GENOMIC DNA]</scope>
    <source>
        <strain evidence="3">cv. AG2017</strain>
        <tissue evidence="2">Leaf</tissue>
    </source>
</reference>
<evidence type="ECO:0000313" key="2">
    <source>
        <dbReference type="EMBL" id="PKI50163.1"/>
    </source>
</evidence>
<dbReference type="GO" id="GO:1902975">
    <property type="term" value="P:mitotic DNA replication initiation"/>
    <property type="evidence" value="ECO:0007669"/>
    <property type="project" value="TreeGrafter"/>
</dbReference>
<dbReference type="GO" id="GO:0003688">
    <property type="term" value="F:DNA replication origin binding"/>
    <property type="evidence" value="ECO:0007669"/>
    <property type="project" value="TreeGrafter"/>
</dbReference>
<feature type="domain" description="Zinc finger DNA-directed DNA polymerase family B alpha" evidence="1">
    <location>
        <begin position="1"/>
        <end position="127"/>
    </location>
</feature>
<dbReference type="GO" id="GO:0003697">
    <property type="term" value="F:single-stranded DNA binding"/>
    <property type="evidence" value="ECO:0007669"/>
    <property type="project" value="TreeGrafter"/>
</dbReference>
<name>A0A2I0J286_PUNGR</name>
<dbReference type="GO" id="GO:0003887">
    <property type="term" value="F:DNA-directed DNA polymerase activity"/>
    <property type="evidence" value="ECO:0007669"/>
    <property type="project" value="InterPro"/>
</dbReference>
<keyword evidence="3" id="KW-1185">Reference proteome</keyword>
<dbReference type="InterPro" id="IPR038256">
    <property type="entry name" value="Pol_alpha_znc_sf"/>
</dbReference>
<evidence type="ECO:0000313" key="3">
    <source>
        <dbReference type="Proteomes" id="UP000233551"/>
    </source>
</evidence>
<dbReference type="GO" id="GO:0003682">
    <property type="term" value="F:chromatin binding"/>
    <property type="evidence" value="ECO:0007669"/>
    <property type="project" value="TreeGrafter"/>
</dbReference>
<feature type="non-terminal residue" evidence="2">
    <location>
        <position position="1"/>
    </location>
</feature>
<sequence length="130" mass="15135">VKRQVDGFISTYYKGLLTCDDETCKHTTRSLNLRLIGDAERGTVCPEYPRCNGRLVRKYSEADLYRQLTYFCHVLDTVRCIDKVDNTIRPQVERELARVRPMVETAASTVQRIQNRCAFGWVQMMELIII</sequence>
<comment type="caution">
    <text evidence="2">The sequence shown here is derived from an EMBL/GenBank/DDBJ whole genome shotgun (WGS) entry which is preliminary data.</text>
</comment>